<dbReference type="PANTHER" id="PTHR31284:SF22">
    <property type="entry name" value="ACID PHOSPHATASE"/>
    <property type="match status" value="1"/>
</dbReference>
<evidence type="ECO:0000313" key="2">
    <source>
        <dbReference type="EMBL" id="KAF5205626.1"/>
    </source>
</evidence>
<protein>
    <submittedName>
        <fullName evidence="2">HAD superfamily, subfamily IIIB acid phosphatase</fullName>
    </submittedName>
</protein>
<evidence type="ECO:0000313" key="3">
    <source>
        <dbReference type="Proteomes" id="UP000554482"/>
    </source>
</evidence>
<keyword evidence="1" id="KW-0472">Membrane</keyword>
<dbReference type="Proteomes" id="UP000554482">
    <property type="component" value="Unassembled WGS sequence"/>
</dbReference>
<dbReference type="Gene3D" id="3.40.50.1000">
    <property type="entry name" value="HAD superfamily/HAD-like"/>
    <property type="match status" value="1"/>
</dbReference>
<proteinExistence type="predicted"/>
<reference evidence="2 3" key="1">
    <citation type="submission" date="2020-06" db="EMBL/GenBank/DDBJ databases">
        <title>Transcriptomic and genomic resources for Thalictrum thalictroides and T. hernandezii: Facilitating candidate gene discovery in an emerging model plant lineage.</title>
        <authorList>
            <person name="Arias T."/>
            <person name="Riano-Pachon D.M."/>
            <person name="Di Stilio V.S."/>
        </authorList>
    </citation>
    <scope>NUCLEOTIDE SEQUENCE [LARGE SCALE GENOMIC DNA]</scope>
    <source>
        <strain evidence="3">cv. WT478/WT964</strain>
        <tissue evidence="2">Leaves</tissue>
    </source>
</reference>
<dbReference type="OrthoDB" id="1900337at2759"/>
<dbReference type="EMBL" id="JABWDY010003824">
    <property type="protein sequence ID" value="KAF5205626.1"/>
    <property type="molecule type" value="Genomic_DNA"/>
</dbReference>
<gene>
    <name evidence="2" type="ORF">FRX31_004783</name>
</gene>
<keyword evidence="1" id="KW-0812">Transmembrane</keyword>
<accession>A0A7J6X775</accession>
<organism evidence="2 3">
    <name type="scientific">Thalictrum thalictroides</name>
    <name type="common">Rue-anemone</name>
    <name type="synonym">Anemone thalictroides</name>
    <dbReference type="NCBI Taxonomy" id="46969"/>
    <lineage>
        <taxon>Eukaryota</taxon>
        <taxon>Viridiplantae</taxon>
        <taxon>Streptophyta</taxon>
        <taxon>Embryophyta</taxon>
        <taxon>Tracheophyta</taxon>
        <taxon>Spermatophyta</taxon>
        <taxon>Magnoliopsida</taxon>
        <taxon>Ranunculales</taxon>
        <taxon>Ranunculaceae</taxon>
        <taxon>Thalictroideae</taxon>
        <taxon>Thalictrum</taxon>
    </lineage>
</organism>
<feature type="transmembrane region" description="Helical" evidence="1">
    <location>
        <begin position="20"/>
        <end position="45"/>
    </location>
</feature>
<keyword evidence="3" id="KW-1185">Reference proteome</keyword>
<comment type="caution">
    <text evidence="2">The sequence shown here is derived from an EMBL/GenBank/DDBJ whole genome shotgun (WGS) entry which is preliminary data.</text>
</comment>
<sequence>MFDLYTEQMESGIYITPYAAAMFVAAMVTIGVLFITIVATLTVMLRSCQNRNPGVLQLGERSDEYNYCKMFILHAELNRLKVDEFPSICKTHAIHYFKGAADQYLRDLNWSIWVINSYFNSIKPEADGLDVVLVDLNDILSVLVDKDQAGAHILELYTKLQASGWSLIFIARNPEKLHNVTMGTLISSGIRCCSSLIMRSDYEMLLESCAYFSSRRAELQKHLKCD</sequence>
<evidence type="ECO:0000256" key="1">
    <source>
        <dbReference type="SAM" id="Phobius"/>
    </source>
</evidence>
<name>A0A7J6X775_THATH</name>
<dbReference type="InterPro" id="IPR023214">
    <property type="entry name" value="HAD_sf"/>
</dbReference>
<dbReference type="PANTHER" id="PTHR31284">
    <property type="entry name" value="ACID PHOSPHATASE-LIKE PROTEIN"/>
    <property type="match status" value="1"/>
</dbReference>
<keyword evidence="1" id="KW-1133">Transmembrane helix</keyword>
<dbReference type="AlphaFoldDB" id="A0A7J6X775"/>